<evidence type="ECO:0000313" key="3">
    <source>
        <dbReference type="EMBL" id="GLQ11729.1"/>
    </source>
</evidence>
<feature type="domain" description="J" evidence="2">
    <location>
        <begin position="149"/>
        <end position="209"/>
    </location>
</feature>
<sequence length="209" mass="23759">MKLQSKLFDNIRIRPRREEKPAPVEQVCDWEGCEEPGTYKAPKGHRSEGQYHHFCLEHVRHYNTAFNFFAGMEKDELEEALHAPPKAETRKSFATGQAGARNSRAANTAGLRPGDKYGDPFGVFARYRHRQAQTPASERVKPLHEQDRRALETLGIMGHVKSDEIKRAYKTLVKIHHPDANGGDKSSEDRLRAIIAAYSHLKKTGFVTR</sequence>
<keyword evidence="4" id="KW-1185">Reference proteome</keyword>
<comment type="caution">
    <text evidence="3">The sequence shown here is derived from an EMBL/GenBank/DDBJ whole genome shotgun (WGS) entry which is preliminary data.</text>
</comment>
<dbReference type="Gene3D" id="1.10.287.110">
    <property type="entry name" value="DnaJ domain"/>
    <property type="match status" value="1"/>
</dbReference>
<dbReference type="InterPro" id="IPR001623">
    <property type="entry name" value="DnaJ_domain"/>
</dbReference>
<gene>
    <name evidence="3" type="ORF">GCM10007913_36610</name>
</gene>
<dbReference type="InterPro" id="IPR036869">
    <property type="entry name" value="J_dom_sf"/>
</dbReference>
<name>A0ABQ5UJA5_9HYPH</name>
<dbReference type="PRINTS" id="PR00625">
    <property type="entry name" value="JDOMAIN"/>
</dbReference>
<evidence type="ECO:0000313" key="4">
    <source>
        <dbReference type="Proteomes" id="UP001161406"/>
    </source>
</evidence>
<proteinExistence type="predicted"/>
<evidence type="ECO:0000256" key="1">
    <source>
        <dbReference type="SAM" id="MobiDB-lite"/>
    </source>
</evidence>
<dbReference type="PROSITE" id="PS50076">
    <property type="entry name" value="DNAJ_2"/>
    <property type="match status" value="1"/>
</dbReference>
<dbReference type="RefSeq" id="WP_284393316.1">
    <property type="nucleotide sequence ID" value="NZ_BSNG01000002.1"/>
</dbReference>
<organism evidence="3 4">
    <name type="scientific">Devosia yakushimensis</name>
    <dbReference type="NCBI Taxonomy" id="470028"/>
    <lineage>
        <taxon>Bacteria</taxon>
        <taxon>Pseudomonadati</taxon>
        <taxon>Pseudomonadota</taxon>
        <taxon>Alphaproteobacteria</taxon>
        <taxon>Hyphomicrobiales</taxon>
        <taxon>Devosiaceae</taxon>
        <taxon>Devosia</taxon>
    </lineage>
</organism>
<dbReference type="Proteomes" id="UP001161406">
    <property type="component" value="Unassembled WGS sequence"/>
</dbReference>
<evidence type="ECO:0000259" key="2">
    <source>
        <dbReference type="PROSITE" id="PS50076"/>
    </source>
</evidence>
<reference evidence="3" key="2">
    <citation type="submission" date="2023-01" db="EMBL/GenBank/DDBJ databases">
        <title>Draft genome sequence of Devosia yakushimensis strain NBRC 103855.</title>
        <authorList>
            <person name="Sun Q."/>
            <person name="Mori K."/>
        </authorList>
    </citation>
    <scope>NUCLEOTIDE SEQUENCE</scope>
    <source>
        <strain evidence="3">NBRC 103855</strain>
    </source>
</reference>
<dbReference type="SUPFAM" id="SSF46565">
    <property type="entry name" value="Chaperone J-domain"/>
    <property type="match status" value="1"/>
</dbReference>
<feature type="region of interest" description="Disordered" evidence="1">
    <location>
        <begin position="85"/>
        <end position="112"/>
    </location>
</feature>
<dbReference type="SMART" id="SM00271">
    <property type="entry name" value="DnaJ"/>
    <property type="match status" value="1"/>
</dbReference>
<reference evidence="3" key="1">
    <citation type="journal article" date="2014" name="Int. J. Syst. Evol. Microbiol.">
        <title>Complete genome of a new Firmicutes species belonging to the dominant human colonic microbiota ('Ruminococcus bicirculans') reveals two chromosomes and a selective capacity to utilize plant glucans.</title>
        <authorList>
            <consortium name="NISC Comparative Sequencing Program"/>
            <person name="Wegmann U."/>
            <person name="Louis P."/>
            <person name="Goesmann A."/>
            <person name="Henrissat B."/>
            <person name="Duncan S.H."/>
            <person name="Flint H.J."/>
        </authorList>
    </citation>
    <scope>NUCLEOTIDE SEQUENCE</scope>
    <source>
        <strain evidence="3">NBRC 103855</strain>
    </source>
</reference>
<dbReference type="Pfam" id="PF00226">
    <property type="entry name" value="DnaJ"/>
    <property type="match status" value="1"/>
</dbReference>
<dbReference type="EMBL" id="BSNG01000002">
    <property type="protein sequence ID" value="GLQ11729.1"/>
    <property type="molecule type" value="Genomic_DNA"/>
</dbReference>
<protein>
    <submittedName>
        <fullName evidence="3">Molecular chaperone DnaJ</fullName>
    </submittedName>
</protein>
<dbReference type="CDD" id="cd06257">
    <property type="entry name" value="DnaJ"/>
    <property type="match status" value="1"/>
</dbReference>
<accession>A0ABQ5UJA5</accession>